<protein>
    <submittedName>
        <fullName evidence="1">CLUMA_CG010573, isoform A</fullName>
    </submittedName>
</protein>
<sequence>MLTGQFLFSKTVLGFASSSNLSYFLMRSNLLRKFDVTSFSLLSVPFLRLISNKSILWDEKKR</sequence>
<gene>
    <name evidence="1" type="ORF">CLUMA_CG010573</name>
</gene>
<keyword evidence="2" id="KW-1185">Reference proteome</keyword>
<dbReference type="EMBL" id="CVRI01000047">
    <property type="protein sequence ID" value="CRK97176.1"/>
    <property type="molecule type" value="Genomic_DNA"/>
</dbReference>
<proteinExistence type="predicted"/>
<reference evidence="1 2" key="1">
    <citation type="submission" date="2015-04" db="EMBL/GenBank/DDBJ databases">
        <authorList>
            <person name="Syromyatnikov M.Y."/>
            <person name="Popov V.N."/>
        </authorList>
    </citation>
    <scope>NUCLEOTIDE SEQUENCE [LARGE SCALE GENOMIC DNA]</scope>
</reference>
<dbReference type="AlphaFoldDB" id="A0A1J1IA93"/>
<organism evidence="1 2">
    <name type="scientific">Clunio marinus</name>
    <dbReference type="NCBI Taxonomy" id="568069"/>
    <lineage>
        <taxon>Eukaryota</taxon>
        <taxon>Metazoa</taxon>
        <taxon>Ecdysozoa</taxon>
        <taxon>Arthropoda</taxon>
        <taxon>Hexapoda</taxon>
        <taxon>Insecta</taxon>
        <taxon>Pterygota</taxon>
        <taxon>Neoptera</taxon>
        <taxon>Endopterygota</taxon>
        <taxon>Diptera</taxon>
        <taxon>Nematocera</taxon>
        <taxon>Chironomoidea</taxon>
        <taxon>Chironomidae</taxon>
        <taxon>Clunio</taxon>
    </lineage>
</organism>
<dbReference type="Proteomes" id="UP000183832">
    <property type="component" value="Unassembled WGS sequence"/>
</dbReference>
<evidence type="ECO:0000313" key="1">
    <source>
        <dbReference type="EMBL" id="CRK97176.1"/>
    </source>
</evidence>
<evidence type="ECO:0000313" key="2">
    <source>
        <dbReference type="Proteomes" id="UP000183832"/>
    </source>
</evidence>
<name>A0A1J1IA93_9DIPT</name>
<accession>A0A1J1IA93</accession>